<dbReference type="GO" id="GO:0050077">
    <property type="term" value="F:maleylpyruvate isomerase activity"/>
    <property type="evidence" value="ECO:0007669"/>
    <property type="project" value="UniProtKB-EC"/>
</dbReference>
<evidence type="ECO:0000313" key="2">
    <source>
        <dbReference type="EMBL" id="CAA9244109.1"/>
    </source>
</evidence>
<protein>
    <submittedName>
        <fullName evidence="2">Maleylpyruvate isomerase, mycothiol-dependent</fullName>
        <ecNumber evidence="2">5.2.1.4</ecNumber>
    </submittedName>
</protein>
<sequence>GPDPCRGHRHRRPAAEPAARMVGRTRPHPSGPQRRQPRPHARGGGGRRGGRPVSRRQRAAGSRHRGRRRSPGRRARRRRDVDRRPAGSGDGGHARRGLACRAGQGRQRHLATGRSSVPPVAGGRGPPRRPGPALRRLRLARGVRRRGVAPDRRGTSGSAGAGNRRRAAGRGHGRALADPRGSGGRPPFGHRRPTSSPGLAPRSGRRPWLPAPRTLGRL</sequence>
<feature type="compositionally biased region" description="Basic residues" evidence="1">
    <location>
        <begin position="135"/>
        <end position="147"/>
    </location>
</feature>
<gene>
    <name evidence="2" type="ORF">AVDCRST_MAG10-1839</name>
</gene>
<reference evidence="2" key="1">
    <citation type="submission" date="2020-02" db="EMBL/GenBank/DDBJ databases">
        <authorList>
            <person name="Meier V. D."/>
        </authorList>
    </citation>
    <scope>NUCLEOTIDE SEQUENCE</scope>
    <source>
        <strain evidence="2">AVDCRST_MAG10</strain>
    </source>
</reference>
<evidence type="ECO:0000256" key="1">
    <source>
        <dbReference type="SAM" id="MobiDB-lite"/>
    </source>
</evidence>
<name>A0A6J4I704_9ACTN</name>
<dbReference type="AlphaFoldDB" id="A0A6J4I704"/>
<feature type="compositionally biased region" description="Basic residues" evidence="1">
    <location>
        <begin position="163"/>
        <end position="173"/>
    </location>
</feature>
<feature type="compositionally biased region" description="Basic residues" evidence="1">
    <location>
        <begin position="48"/>
        <end position="78"/>
    </location>
</feature>
<proteinExistence type="predicted"/>
<dbReference type="EMBL" id="CADCTB010000115">
    <property type="protein sequence ID" value="CAA9244109.1"/>
    <property type="molecule type" value="Genomic_DNA"/>
</dbReference>
<feature type="non-terminal residue" evidence="2">
    <location>
        <position position="218"/>
    </location>
</feature>
<organism evidence="2">
    <name type="scientific">uncultured Acidimicrobiales bacterium</name>
    <dbReference type="NCBI Taxonomy" id="310071"/>
    <lineage>
        <taxon>Bacteria</taxon>
        <taxon>Bacillati</taxon>
        <taxon>Actinomycetota</taxon>
        <taxon>Acidimicrobiia</taxon>
        <taxon>Acidimicrobiales</taxon>
        <taxon>environmental samples</taxon>
    </lineage>
</organism>
<accession>A0A6J4I704</accession>
<keyword evidence="2" id="KW-0413">Isomerase</keyword>
<dbReference type="EC" id="5.2.1.4" evidence="2"/>
<keyword evidence="2" id="KW-0670">Pyruvate</keyword>
<feature type="non-terminal residue" evidence="2">
    <location>
        <position position="1"/>
    </location>
</feature>
<feature type="region of interest" description="Disordered" evidence="1">
    <location>
        <begin position="1"/>
        <end position="218"/>
    </location>
</feature>